<reference evidence="1" key="1">
    <citation type="submission" date="2015-06" db="UniProtKB">
        <authorList>
            <consortium name="EnsemblPlants"/>
        </authorList>
    </citation>
    <scope>IDENTIFICATION</scope>
</reference>
<dbReference type="HOGENOM" id="CLU_154139_0_0_1"/>
<dbReference type="AlphaFoldDB" id="I1PCJ0"/>
<dbReference type="Proteomes" id="UP000007306">
    <property type="component" value="Chromosome 3"/>
</dbReference>
<proteinExistence type="predicted"/>
<dbReference type="OMA" id="CACEDHP"/>
<dbReference type="Gramene" id="ORGLA03G0208600.1">
    <property type="protein sequence ID" value="ORGLA03G0208600.1"/>
    <property type="gene ID" value="ORGLA03G0208600"/>
</dbReference>
<sequence length="138" mass="15255">MVAEAASQLYATACYGVSMAVVSFLQPVNDGDYDGRPASEAQATHANLEPDGISIRPGEGGWVSGGNQTTCKLIPGLSQAMQFFLKESTKKTLRLQRERVFLRRPTRVFTYGWPTHLTPCACEDHPSFTCELSNRTRR</sequence>
<keyword evidence="2" id="KW-1185">Reference proteome</keyword>
<accession>I1PCJ0</accession>
<evidence type="ECO:0000313" key="1">
    <source>
        <dbReference type="EnsemblPlants" id="ORGLA03G0208600.1"/>
    </source>
</evidence>
<reference evidence="1 2" key="2">
    <citation type="submission" date="2018-04" db="EMBL/GenBank/DDBJ databases">
        <title>OglaRS2 (Oryza glaberrima Reference Sequence Version 2).</title>
        <authorList>
            <person name="Zhang J."/>
            <person name="Kudrna D."/>
            <person name="Lee S."/>
            <person name="Talag J."/>
            <person name="Rajasekar S."/>
            <person name="Wing R.A."/>
        </authorList>
    </citation>
    <scope>NUCLEOTIDE SEQUENCE [LARGE SCALE GENOMIC DNA]</scope>
    <source>
        <strain evidence="1 2">cv. IRGC 96717</strain>
    </source>
</reference>
<name>I1PCJ0_ORYGL</name>
<dbReference type="EnsemblPlants" id="ORGLA03G0208600.1">
    <property type="protein sequence ID" value="ORGLA03G0208600.1"/>
    <property type="gene ID" value="ORGLA03G0208600"/>
</dbReference>
<organism evidence="1 2">
    <name type="scientific">Oryza glaberrima</name>
    <name type="common">African rice</name>
    <dbReference type="NCBI Taxonomy" id="4538"/>
    <lineage>
        <taxon>Eukaryota</taxon>
        <taxon>Viridiplantae</taxon>
        <taxon>Streptophyta</taxon>
        <taxon>Embryophyta</taxon>
        <taxon>Tracheophyta</taxon>
        <taxon>Spermatophyta</taxon>
        <taxon>Magnoliopsida</taxon>
        <taxon>Liliopsida</taxon>
        <taxon>Poales</taxon>
        <taxon>Poaceae</taxon>
        <taxon>BOP clade</taxon>
        <taxon>Oryzoideae</taxon>
        <taxon>Oryzeae</taxon>
        <taxon>Oryzinae</taxon>
        <taxon>Oryza</taxon>
    </lineage>
</organism>
<protein>
    <submittedName>
        <fullName evidence="1">Uncharacterized protein</fullName>
    </submittedName>
</protein>
<evidence type="ECO:0000313" key="2">
    <source>
        <dbReference type="Proteomes" id="UP000007306"/>
    </source>
</evidence>